<feature type="transmembrane region" description="Helical" evidence="18">
    <location>
        <begin position="537"/>
        <end position="563"/>
    </location>
</feature>
<accession>A0AAP5C335</accession>
<dbReference type="GO" id="GO:0016887">
    <property type="term" value="F:ATP hydrolysis activity"/>
    <property type="evidence" value="ECO:0007669"/>
    <property type="project" value="InterPro"/>
</dbReference>
<dbReference type="NCBIfam" id="TIGR01494">
    <property type="entry name" value="ATPase_P-type"/>
    <property type="match status" value="1"/>
</dbReference>
<dbReference type="InterPro" id="IPR023214">
    <property type="entry name" value="HAD_sf"/>
</dbReference>
<dbReference type="GO" id="GO:0016463">
    <property type="term" value="F:P-type zinc transporter activity"/>
    <property type="evidence" value="ECO:0007669"/>
    <property type="project" value="UniProtKB-EC"/>
</dbReference>
<evidence type="ECO:0000256" key="15">
    <source>
        <dbReference type="ARBA" id="ARBA00023136"/>
    </source>
</evidence>
<dbReference type="NCBIfam" id="TIGR01525">
    <property type="entry name" value="ATPase-IB_hvy"/>
    <property type="match status" value="1"/>
</dbReference>
<evidence type="ECO:0000256" key="19">
    <source>
        <dbReference type="SAM" id="MobiDB-lite"/>
    </source>
</evidence>
<dbReference type="EC" id="7.2.2.12" evidence="16"/>
<reference evidence="21" key="1">
    <citation type="submission" date="2023-07" db="EMBL/GenBank/DDBJ databases">
        <authorList>
            <person name="Shahid S."/>
            <person name="Akbar M.Y."/>
            <person name="Ajmal W."/>
            <person name="Ansari A."/>
            <person name="Ghazanfar S."/>
        </authorList>
    </citation>
    <scope>NUCLEOTIDE SEQUENCE</scope>
    <source>
        <strain evidence="21">NIGAB</strain>
    </source>
</reference>
<keyword evidence="10 18" id="KW-0067">ATP-binding</keyword>
<dbReference type="Pfam" id="PF00403">
    <property type="entry name" value="HMA"/>
    <property type="match status" value="2"/>
</dbReference>
<keyword evidence="7 18" id="KW-0479">Metal-binding</keyword>
<dbReference type="InterPro" id="IPR051014">
    <property type="entry name" value="Cation_Transport_ATPase_IB"/>
</dbReference>
<evidence type="ECO:0000256" key="4">
    <source>
        <dbReference type="ARBA" id="ARBA00022475"/>
    </source>
</evidence>
<dbReference type="CDD" id="cd07546">
    <property type="entry name" value="P-type_ATPase_Pb_Zn_Cd2-like"/>
    <property type="match status" value="1"/>
</dbReference>
<dbReference type="FunFam" id="2.70.150.10:FF:000002">
    <property type="entry name" value="Copper-transporting ATPase 1, putative"/>
    <property type="match status" value="1"/>
</dbReference>
<dbReference type="Gene3D" id="2.70.150.10">
    <property type="entry name" value="Calcium-transporting ATPase, cytoplasmic transduction domain A"/>
    <property type="match status" value="1"/>
</dbReference>
<evidence type="ECO:0000256" key="9">
    <source>
        <dbReference type="ARBA" id="ARBA00022741"/>
    </source>
</evidence>
<dbReference type="GO" id="GO:0005886">
    <property type="term" value="C:plasma membrane"/>
    <property type="evidence" value="ECO:0007669"/>
    <property type="project" value="UniProtKB-SubCell"/>
</dbReference>
<comment type="subcellular location">
    <subcellularLocation>
        <location evidence="1">Cell membrane</location>
        <topology evidence="1">Multi-pass membrane protein</topology>
    </subcellularLocation>
</comment>
<dbReference type="InterPro" id="IPR023299">
    <property type="entry name" value="ATPase_P-typ_cyto_dom_N"/>
</dbReference>
<evidence type="ECO:0000256" key="8">
    <source>
        <dbReference type="ARBA" id="ARBA00022737"/>
    </source>
</evidence>
<dbReference type="NCBIfam" id="TIGR00003">
    <property type="entry name" value="copper ion binding protein"/>
    <property type="match status" value="1"/>
</dbReference>
<keyword evidence="5" id="KW-0597">Phosphoprotein</keyword>
<evidence type="ECO:0000313" key="22">
    <source>
        <dbReference type="Proteomes" id="UP001240529"/>
    </source>
</evidence>
<feature type="region of interest" description="Disordered" evidence="19">
    <location>
        <begin position="88"/>
        <end position="186"/>
    </location>
</feature>
<dbReference type="AlphaFoldDB" id="A0AAP5C335"/>
<dbReference type="GO" id="GO:0005524">
    <property type="term" value="F:ATP binding"/>
    <property type="evidence" value="ECO:0007669"/>
    <property type="project" value="UniProtKB-UniRule"/>
</dbReference>
<name>A0AAP5C335_9GAMM</name>
<sequence>MSLETKDGTGAQDEQLGFRVEGMDCASCVGKIETALGRIDGVSNVQVNFTNETLTLTRSTSSRNTARDIAKKIRSLGFDVQALPASEMSAAPAPRHAAHAHDHAGCGGHHDHGHAHDHGHDHSHGKACGDDHGHAHGHGHAHDHGHAHGHGHAHDHGHDHGACSGHDHAPASASRGAPSTPPNVSMRVEGMDCASCVGKIETALARMDGVSDARINFTAETLELTLASGGPTQLGHIEKTIKSLGFGVSDVRRHDGSAPAAPAAASTARHQRWWQTKKGRHVLGLGGLMGSAYAIAQFVPGYAEWIFAAAVIAGVLPFARKAFALAVSGSPFSIETLMVVASLGALVIGEAEEAAAVVFLFAIGELLESVAAGRARAGIKALASLVPKTAVLLDAAGGQREVPAASLRVSDRVLVRPGDRVPADGKILRGESSLDESPITGESVPRQKAIGADVFAGSINVDGVLEVQVEKTASDNTISRIIQLVEQAQSSKAPTARFIEKFSRYYTPAVMAIAALIVVVPPLAMGGDWGTWLYRGLALLLIACPCALVLSTPAAIASGLAVATRRGLLIKGGNALETIGRVRAIAFDKTGTLTEGKPRITEVLPFGLFKHQQVLALAAAVESGSNHPLAKAIVAHAKSLDVAIPQATGASAIAGKAVRATVNGSALAVGSPAHAEQTATLTAAHRREIDKLEDGGKTVVVLFDEASKNVLGLLALRDEPRRDAREGVAQLNAMGVRSVMLTGDNRRTAQAIAGKLGIEWEAELLPQDKLRLVNEMKRDAKVAMVGDGINDAPALATADVGIAMGGGTDVALETADAALLKSRVTDVAHLVALSRATMANIHQNVVFAIGLKGLFLVTTVLGITGLWVAVLADTGATALVTLNALRLLRFKGAPEANHGDDAGRPTTLPVPSAR</sequence>
<dbReference type="PANTHER" id="PTHR48085">
    <property type="entry name" value="CADMIUM/ZINC-TRANSPORTING ATPASE HMA2-RELATED"/>
    <property type="match status" value="1"/>
</dbReference>
<protein>
    <recommendedName>
        <fullName evidence="16">P-type Zn(2+) transporter</fullName>
        <ecNumber evidence="16">7.2.2.12</ecNumber>
    </recommendedName>
</protein>
<dbReference type="PANTHER" id="PTHR48085:SF5">
    <property type="entry name" value="CADMIUM_ZINC-TRANSPORTING ATPASE HMA4-RELATED"/>
    <property type="match status" value="1"/>
</dbReference>
<dbReference type="SUPFAM" id="SSF81665">
    <property type="entry name" value="Calcium ATPase, transmembrane domain M"/>
    <property type="match status" value="1"/>
</dbReference>
<dbReference type="SUPFAM" id="SSF81653">
    <property type="entry name" value="Calcium ATPase, transduction domain A"/>
    <property type="match status" value="1"/>
</dbReference>
<feature type="domain" description="HMA" evidence="20">
    <location>
        <begin position="14"/>
        <end position="81"/>
    </location>
</feature>
<feature type="compositionally biased region" description="Basic and acidic residues" evidence="19">
    <location>
        <begin position="99"/>
        <end position="169"/>
    </location>
</feature>
<dbReference type="Gene3D" id="3.40.1110.10">
    <property type="entry name" value="Calcium-transporting ATPase, cytoplasmic domain N"/>
    <property type="match status" value="1"/>
</dbReference>
<dbReference type="PRINTS" id="PR00119">
    <property type="entry name" value="CATATPASE"/>
</dbReference>
<keyword evidence="3" id="KW-0813">Transport</keyword>
<keyword evidence="15 18" id="KW-0472">Membrane</keyword>
<comment type="catalytic activity">
    <reaction evidence="17">
        <text>Zn(2+)(in) + ATP + H2O = Zn(2+)(out) + ADP + phosphate + H(+)</text>
        <dbReference type="Rhea" id="RHEA:20621"/>
        <dbReference type="ChEBI" id="CHEBI:15377"/>
        <dbReference type="ChEBI" id="CHEBI:15378"/>
        <dbReference type="ChEBI" id="CHEBI:29105"/>
        <dbReference type="ChEBI" id="CHEBI:30616"/>
        <dbReference type="ChEBI" id="CHEBI:43474"/>
        <dbReference type="ChEBI" id="CHEBI:456216"/>
        <dbReference type="EC" id="7.2.2.12"/>
    </reaction>
</comment>
<dbReference type="Pfam" id="PF00122">
    <property type="entry name" value="E1-E2_ATPase"/>
    <property type="match status" value="1"/>
</dbReference>
<dbReference type="InterPro" id="IPR006122">
    <property type="entry name" value="HMA_Cu_ion-bd"/>
</dbReference>
<dbReference type="GO" id="GO:0015086">
    <property type="term" value="F:cadmium ion transmembrane transporter activity"/>
    <property type="evidence" value="ECO:0007669"/>
    <property type="project" value="TreeGrafter"/>
</dbReference>
<evidence type="ECO:0000256" key="5">
    <source>
        <dbReference type="ARBA" id="ARBA00022553"/>
    </source>
</evidence>
<dbReference type="Gene3D" id="3.40.50.1000">
    <property type="entry name" value="HAD superfamily/HAD-like"/>
    <property type="match status" value="1"/>
</dbReference>
<keyword evidence="6 18" id="KW-0812">Transmembrane</keyword>
<feature type="domain" description="HMA" evidence="20">
    <location>
        <begin position="182"/>
        <end position="249"/>
    </location>
</feature>
<dbReference type="InterPro" id="IPR036163">
    <property type="entry name" value="HMA_dom_sf"/>
</dbReference>
<evidence type="ECO:0000259" key="20">
    <source>
        <dbReference type="PROSITE" id="PS50846"/>
    </source>
</evidence>
<evidence type="ECO:0000256" key="3">
    <source>
        <dbReference type="ARBA" id="ARBA00022448"/>
    </source>
</evidence>
<dbReference type="Proteomes" id="UP001240529">
    <property type="component" value="Unassembled WGS sequence"/>
</dbReference>
<evidence type="ECO:0000256" key="17">
    <source>
        <dbReference type="ARBA" id="ARBA00047308"/>
    </source>
</evidence>
<dbReference type="InterPro" id="IPR036412">
    <property type="entry name" value="HAD-like_sf"/>
</dbReference>
<dbReference type="SFLD" id="SFLDF00027">
    <property type="entry name" value="p-type_atpase"/>
    <property type="match status" value="1"/>
</dbReference>
<keyword evidence="4 18" id="KW-1003">Cell membrane</keyword>
<evidence type="ECO:0000313" key="21">
    <source>
        <dbReference type="EMBL" id="MDQ7950182.1"/>
    </source>
</evidence>
<comment type="caution">
    <text evidence="21">The sequence shown here is derived from an EMBL/GenBank/DDBJ whole genome shotgun (WGS) entry which is preliminary data.</text>
</comment>
<dbReference type="PROSITE" id="PS01047">
    <property type="entry name" value="HMA_1"/>
    <property type="match status" value="2"/>
</dbReference>
<proteinExistence type="inferred from homology"/>
<dbReference type="InterPro" id="IPR018303">
    <property type="entry name" value="ATPase_P-typ_P_site"/>
</dbReference>
<evidence type="ECO:0000256" key="10">
    <source>
        <dbReference type="ARBA" id="ARBA00022840"/>
    </source>
</evidence>
<dbReference type="PROSITE" id="PS00154">
    <property type="entry name" value="ATPASE_E1_E2"/>
    <property type="match status" value="1"/>
</dbReference>
<feature type="transmembrane region" description="Helical" evidence="18">
    <location>
        <begin position="302"/>
        <end position="319"/>
    </location>
</feature>
<dbReference type="InterPro" id="IPR008250">
    <property type="entry name" value="ATPase_P-typ_transduc_dom_A_sf"/>
</dbReference>
<dbReference type="InterPro" id="IPR006121">
    <property type="entry name" value="HMA_dom"/>
</dbReference>
<dbReference type="Gene3D" id="3.30.70.100">
    <property type="match status" value="2"/>
</dbReference>
<feature type="transmembrane region" description="Helical" evidence="18">
    <location>
        <begin position="845"/>
        <end position="870"/>
    </location>
</feature>
<organism evidence="21 22">
    <name type="scientific">Stenotrophomonas geniculata</name>
    <dbReference type="NCBI Taxonomy" id="86188"/>
    <lineage>
        <taxon>Bacteria</taxon>
        <taxon>Pseudomonadati</taxon>
        <taxon>Pseudomonadota</taxon>
        <taxon>Gammaproteobacteria</taxon>
        <taxon>Lysobacterales</taxon>
        <taxon>Lysobacteraceae</taxon>
        <taxon>Stenotrophomonas</taxon>
    </lineage>
</organism>
<dbReference type="InterPro" id="IPR059000">
    <property type="entry name" value="ATPase_P-type_domA"/>
</dbReference>
<keyword evidence="8" id="KW-0677">Repeat</keyword>
<dbReference type="InterPro" id="IPR001757">
    <property type="entry name" value="P_typ_ATPase"/>
</dbReference>
<dbReference type="SFLD" id="SFLDS00003">
    <property type="entry name" value="Haloacid_Dehalogenase"/>
    <property type="match status" value="1"/>
</dbReference>
<feature type="transmembrane region" description="Helical" evidence="18">
    <location>
        <begin position="505"/>
        <end position="525"/>
    </location>
</feature>
<dbReference type="Pfam" id="PF00702">
    <property type="entry name" value="Hydrolase"/>
    <property type="match status" value="1"/>
</dbReference>
<keyword evidence="9 18" id="KW-0547">Nucleotide-binding</keyword>
<feature type="transmembrane region" description="Helical" evidence="18">
    <location>
        <begin position="331"/>
        <end position="348"/>
    </location>
</feature>
<keyword evidence="13" id="KW-0186">Copper</keyword>
<dbReference type="NCBIfam" id="TIGR01511">
    <property type="entry name" value="ATPase-IB1_Cu"/>
    <property type="match status" value="1"/>
</dbReference>
<keyword evidence="12 18" id="KW-1133">Transmembrane helix</keyword>
<dbReference type="GO" id="GO:0005507">
    <property type="term" value="F:copper ion binding"/>
    <property type="evidence" value="ECO:0007669"/>
    <property type="project" value="InterPro"/>
</dbReference>
<dbReference type="PROSITE" id="PS50846">
    <property type="entry name" value="HMA_2"/>
    <property type="match status" value="2"/>
</dbReference>
<comment type="similarity">
    <text evidence="2 18">Belongs to the cation transport ATPase (P-type) (TC 3.A.3) family. Type IB subfamily.</text>
</comment>
<evidence type="ECO:0000256" key="6">
    <source>
        <dbReference type="ARBA" id="ARBA00022692"/>
    </source>
</evidence>
<dbReference type="SUPFAM" id="SSF55008">
    <property type="entry name" value="HMA, heavy metal-associated domain"/>
    <property type="match status" value="2"/>
</dbReference>
<dbReference type="CDD" id="cd00371">
    <property type="entry name" value="HMA"/>
    <property type="match status" value="2"/>
</dbReference>
<evidence type="ECO:0000256" key="7">
    <source>
        <dbReference type="ARBA" id="ARBA00022723"/>
    </source>
</evidence>
<gene>
    <name evidence="21" type="ORF">Q0031_00045</name>
</gene>
<dbReference type="InterPro" id="IPR017969">
    <property type="entry name" value="Heavy-metal-associated_CS"/>
</dbReference>
<feature type="transmembrane region" description="Helical" evidence="18">
    <location>
        <begin position="354"/>
        <end position="372"/>
    </location>
</feature>
<dbReference type="EMBL" id="JAVIAC010000001">
    <property type="protein sequence ID" value="MDQ7950182.1"/>
    <property type="molecule type" value="Genomic_DNA"/>
</dbReference>
<evidence type="ECO:0000256" key="11">
    <source>
        <dbReference type="ARBA" id="ARBA00022967"/>
    </source>
</evidence>
<keyword evidence="14" id="KW-0406">Ion transport</keyword>
<dbReference type="PRINTS" id="PR00941">
    <property type="entry name" value="CDATPASE"/>
</dbReference>
<evidence type="ECO:0000256" key="2">
    <source>
        <dbReference type="ARBA" id="ARBA00006024"/>
    </source>
</evidence>
<dbReference type="SFLD" id="SFLDG00002">
    <property type="entry name" value="C1.7:_P-type_atpase_like"/>
    <property type="match status" value="1"/>
</dbReference>
<evidence type="ECO:0000256" key="12">
    <source>
        <dbReference type="ARBA" id="ARBA00022989"/>
    </source>
</evidence>
<dbReference type="InterPro" id="IPR027256">
    <property type="entry name" value="P-typ_ATPase_IB"/>
</dbReference>
<evidence type="ECO:0000256" key="13">
    <source>
        <dbReference type="ARBA" id="ARBA00023008"/>
    </source>
</evidence>
<evidence type="ECO:0000256" key="18">
    <source>
        <dbReference type="RuleBase" id="RU362081"/>
    </source>
</evidence>
<keyword evidence="11" id="KW-1278">Translocase</keyword>
<dbReference type="SUPFAM" id="SSF56784">
    <property type="entry name" value="HAD-like"/>
    <property type="match status" value="1"/>
</dbReference>
<evidence type="ECO:0000256" key="1">
    <source>
        <dbReference type="ARBA" id="ARBA00004651"/>
    </source>
</evidence>
<dbReference type="NCBIfam" id="TIGR01512">
    <property type="entry name" value="ATPase-IB2_Cd"/>
    <property type="match status" value="1"/>
</dbReference>
<evidence type="ECO:0000256" key="14">
    <source>
        <dbReference type="ARBA" id="ARBA00023065"/>
    </source>
</evidence>
<dbReference type="InterPro" id="IPR044492">
    <property type="entry name" value="P_typ_ATPase_HD_dom"/>
</dbReference>
<evidence type="ECO:0000256" key="16">
    <source>
        <dbReference type="ARBA" id="ARBA00039097"/>
    </source>
</evidence>
<dbReference type="InterPro" id="IPR023298">
    <property type="entry name" value="ATPase_P-typ_TM_dom_sf"/>
</dbReference>